<accession>K2JP07</accession>
<name>K2JP07_9GAMM</name>
<reference evidence="11 12" key="1">
    <citation type="journal article" date="2012" name="J. Bacteriol.">
        <title>Genome Sequence of Gallaecimonas xiamenensis Type Strain 3-C-1.</title>
        <authorList>
            <person name="Lai Q."/>
            <person name="Wang L."/>
            <person name="Wang W."/>
            <person name="Shao Z."/>
        </authorList>
    </citation>
    <scope>NUCLEOTIDE SEQUENCE [LARGE SCALE GENOMIC DNA]</scope>
    <source>
        <strain evidence="11 12">3-C-1</strain>
    </source>
</reference>
<organism evidence="11 12">
    <name type="scientific">Gallaecimonas xiamenensis 3-C-1</name>
    <dbReference type="NCBI Taxonomy" id="745411"/>
    <lineage>
        <taxon>Bacteria</taxon>
        <taxon>Pseudomonadati</taxon>
        <taxon>Pseudomonadota</taxon>
        <taxon>Gammaproteobacteria</taxon>
        <taxon>Enterobacterales</taxon>
        <taxon>Gallaecimonadaceae</taxon>
        <taxon>Gallaecimonas</taxon>
    </lineage>
</organism>
<evidence type="ECO:0000256" key="6">
    <source>
        <dbReference type="PROSITE-ProRule" id="PRU01240"/>
    </source>
</evidence>
<dbReference type="eggNOG" id="COG3291">
    <property type="taxonomic scope" value="Bacteria"/>
</dbReference>
<dbReference type="Gene3D" id="2.60.120.260">
    <property type="entry name" value="Galactose-binding domain-like"/>
    <property type="match status" value="1"/>
</dbReference>
<keyword evidence="4 6" id="KW-0720">Serine protease</keyword>
<dbReference type="STRING" id="745411.B3C1_02395"/>
<dbReference type="PATRIC" id="fig|745411.4.peg.469"/>
<dbReference type="eggNOG" id="COG4935">
    <property type="taxonomic scope" value="Bacteria"/>
</dbReference>
<dbReference type="PRINTS" id="PR00723">
    <property type="entry name" value="SUBTILISIN"/>
</dbReference>
<dbReference type="RefSeq" id="WP_008482662.1">
    <property type="nucleotide sequence ID" value="NZ_AMRI01000003.1"/>
</dbReference>
<evidence type="ECO:0000259" key="9">
    <source>
        <dbReference type="PROSITE" id="PS50093"/>
    </source>
</evidence>
<evidence type="ECO:0000256" key="2">
    <source>
        <dbReference type="ARBA" id="ARBA00022670"/>
    </source>
</evidence>
<protein>
    <submittedName>
        <fullName evidence="11">Peptidase S8/S53 subtilisin kexin sedolisin</fullName>
    </submittedName>
</protein>
<dbReference type="GO" id="GO:0004252">
    <property type="term" value="F:serine-type endopeptidase activity"/>
    <property type="evidence" value="ECO:0007669"/>
    <property type="project" value="UniProtKB-UniRule"/>
</dbReference>
<dbReference type="PROSITE" id="PS00137">
    <property type="entry name" value="SUBTILASE_HIS"/>
    <property type="match status" value="1"/>
</dbReference>
<dbReference type="CDD" id="cd07473">
    <property type="entry name" value="Peptidases_S8_Subtilisin_like"/>
    <property type="match status" value="1"/>
</dbReference>
<dbReference type="InterPro" id="IPR000601">
    <property type="entry name" value="PKD_dom"/>
</dbReference>
<dbReference type="Gene3D" id="2.60.40.10">
    <property type="entry name" value="Immunoglobulins"/>
    <property type="match status" value="1"/>
</dbReference>
<dbReference type="InterPro" id="IPR023828">
    <property type="entry name" value="Peptidase_S8_Ser-AS"/>
</dbReference>
<evidence type="ECO:0000256" key="4">
    <source>
        <dbReference type="ARBA" id="ARBA00022825"/>
    </source>
</evidence>
<dbReference type="CDD" id="cd00146">
    <property type="entry name" value="PKD"/>
    <property type="match status" value="1"/>
</dbReference>
<evidence type="ECO:0000256" key="7">
    <source>
        <dbReference type="RuleBase" id="RU003355"/>
    </source>
</evidence>
<dbReference type="AlphaFoldDB" id="K2JP07"/>
<sequence>MSQKHLLALAVTTALFGAGAVQAEPKEEPVPAAASDSLLVIFKPGVDRTERLATINSAGASLRSLDASGRDLRYKHVAGGRLAKVMVPQGADRDAILKKLSQDPAIAVAEPNYTLHINATPDDPRYNDQWGLNNTGQTGGTPDADIDAPEAWDISTGSHDVIVGVIDTGIDYSHPDLAGNVWTNPGEIPGNGIDDDGNGYVDDVHGISSFADSGDPMDDQGHGTHVSGTIGAKTNNATGVAGVNWDVSIAACKFLDSEGYGSTADAIECLDYFTDLKLNHGVNIRATNNSWGGGAYSDALKAAIETAGDAGILFVVAAGNAGSDLDASPGYPASYDSDAVLAVASTDHNDAMSGFSSYGATTVDLGAPGSDILSTYPGGGYATASGTSMATPHVTGVAALVWSVNPDLSIGEMKQLLMDSGDSLPALDGKTLSGKRLNAKNALDAADPTPGFKLGVMPGSGEIVAGESASFEITVGSISDWEGDVTLSLTTDPALEGASLSASTAQPGDVVTLTVDTTAETPWGSYNLTVSGDNGEMQKEVAVSLSILPQGLEDFPFSNANPVAIPDNSPEGIQSTIDVADAGTVFGVDVGVNISHTWVGDLIVTLVSPSGTEKVLASRSGGSADDLVQNWNVASFNGEEMQGTWTLVVSDNANADTGTLNSWDLNITALGGDTGPRAPVAGFSAAVSGLDVVFTDSSTDRDDDITSWAWDFGDGTSSVEASPSHSYAAAGTYTVTLTVTDATGLTGSSSQSVTVSDSTIELSLKRAYLSRTGQALVDLRWDGAAGELVDLYRDGVLVDSIDNNGRYRDRFVATADSVSYSLCQAGTDNCSAPLTVDF</sequence>
<dbReference type="InterPro" id="IPR051048">
    <property type="entry name" value="Peptidase_S8/S53_subtilisin"/>
</dbReference>
<dbReference type="InterPro" id="IPR022409">
    <property type="entry name" value="PKD/Chitinase_dom"/>
</dbReference>
<feature type="active site" description="Charge relay system" evidence="5 6">
    <location>
        <position position="167"/>
    </location>
</feature>
<dbReference type="Pfam" id="PF01483">
    <property type="entry name" value="P_proprotein"/>
    <property type="match status" value="1"/>
</dbReference>
<dbReference type="InterPro" id="IPR008979">
    <property type="entry name" value="Galactose-bd-like_sf"/>
</dbReference>
<gene>
    <name evidence="11" type="ORF">B3C1_02395</name>
</gene>
<dbReference type="InterPro" id="IPR000209">
    <property type="entry name" value="Peptidase_S8/S53_dom"/>
</dbReference>
<evidence type="ECO:0000313" key="12">
    <source>
        <dbReference type="Proteomes" id="UP000006755"/>
    </source>
</evidence>
<feature type="active site" description="Charge relay system" evidence="5 6">
    <location>
        <position position="222"/>
    </location>
</feature>
<dbReference type="InterPro" id="IPR034204">
    <property type="entry name" value="PfSUB1-like_cat_dom"/>
</dbReference>
<feature type="chain" id="PRO_5003862123" evidence="8">
    <location>
        <begin position="24"/>
        <end position="838"/>
    </location>
</feature>
<dbReference type="EMBL" id="AMRI01000003">
    <property type="protein sequence ID" value="EKE77018.1"/>
    <property type="molecule type" value="Genomic_DNA"/>
</dbReference>
<dbReference type="Gene3D" id="3.40.50.200">
    <property type="entry name" value="Peptidase S8/S53 domain"/>
    <property type="match status" value="1"/>
</dbReference>
<dbReference type="GO" id="GO:0006508">
    <property type="term" value="P:proteolysis"/>
    <property type="evidence" value="ECO:0007669"/>
    <property type="project" value="UniProtKB-KW"/>
</dbReference>
<proteinExistence type="inferred from homology"/>
<dbReference type="SUPFAM" id="SSF52743">
    <property type="entry name" value="Subtilisin-like"/>
    <property type="match status" value="1"/>
</dbReference>
<dbReference type="InterPro" id="IPR002884">
    <property type="entry name" value="P_dom"/>
</dbReference>
<keyword evidence="12" id="KW-1185">Reference proteome</keyword>
<dbReference type="OrthoDB" id="9790784at2"/>
<dbReference type="PROSITE" id="PS00136">
    <property type="entry name" value="SUBTILASE_ASP"/>
    <property type="match status" value="1"/>
</dbReference>
<comment type="similarity">
    <text evidence="1 6 7">Belongs to the peptidase S8 family.</text>
</comment>
<dbReference type="PROSITE" id="PS51829">
    <property type="entry name" value="P_HOMO_B"/>
    <property type="match status" value="1"/>
</dbReference>
<evidence type="ECO:0000256" key="8">
    <source>
        <dbReference type="SAM" id="SignalP"/>
    </source>
</evidence>
<dbReference type="Pfam" id="PF00082">
    <property type="entry name" value="Peptidase_S8"/>
    <property type="match status" value="1"/>
</dbReference>
<dbReference type="PROSITE" id="PS50093">
    <property type="entry name" value="PKD"/>
    <property type="match status" value="1"/>
</dbReference>
<dbReference type="PROSITE" id="PS51892">
    <property type="entry name" value="SUBTILASE"/>
    <property type="match status" value="1"/>
</dbReference>
<feature type="domain" description="PKD" evidence="9">
    <location>
        <begin position="675"/>
        <end position="755"/>
    </location>
</feature>
<dbReference type="InterPro" id="IPR022398">
    <property type="entry name" value="Peptidase_S8_His-AS"/>
</dbReference>
<evidence type="ECO:0000313" key="11">
    <source>
        <dbReference type="EMBL" id="EKE77018.1"/>
    </source>
</evidence>
<keyword evidence="2 6" id="KW-0645">Protease</keyword>
<dbReference type="SUPFAM" id="SSF49299">
    <property type="entry name" value="PKD domain"/>
    <property type="match status" value="1"/>
</dbReference>
<dbReference type="eggNOG" id="COG1404">
    <property type="taxonomic scope" value="Bacteria"/>
</dbReference>
<keyword evidence="3 6" id="KW-0378">Hydrolase</keyword>
<evidence type="ECO:0000259" key="10">
    <source>
        <dbReference type="PROSITE" id="PS51829"/>
    </source>
</evidence>
<dbReference type="InterPro" id="IPR015500">
    <property type="entry name" value="Peptidase_S8_subtilisin-rel"/>
</dbReference>
<feature type="signal peptide" evidence="8">
    <location>
        <begin position="1"/>
        <end position="23"/>
    </location>
</feature>
<dbReference type="Pfam" id="PF18911">
    <property type="entry name" value="PKD_4"/>
    <property type="match status" value="1"/>
</dbReference>
<dbReference type="InterPro" id="IPR013783">
    <property type="entry name" value="Ig-like_fold"/>
</dbReference>
<dbReference type="Proteomes" id="UP000006755">
    <property type="component" value="Unassembled WGS sequence"/>
</dbReference>
<feature type="active site" description="Charge relay system" evidence="5 6">
    <location>
        <position position="388"/>
    </location>
</feature>
<dbReference type="PANTHER" id="PTHR43399:SF4">
    <property type="entry name" value="CELL WALL-ASSOCIATED PROTEASE"/>
    <property type="match status" value="1"/>
</dbReference>
<feature type="domain" description="P/Homo B" evidence="10">
    <location>
        <begin position="547"/>
        <end position="675"/>
    </location>
</feature>
<dbReference type="PANTHER" id="PTHR43399">
    <property type="entry name" value="SUBTILISIN-RELATED"/>
    <property type="match status" value="1"/>
</dbReference>
<comment type="caution">
    <text evidence="11">The sequence shown here is derived from an EMBL/GenBank/DDBJ whole genome shotgun (WGS) entry which is preliminary data.</text>
</comment>
<evidence type="ECO:0000256" key="5">
    <source>
        <dbReference type="PIRSR" id="PIRSR615500-1"/>
    </source>
</evidence>
<keyword evidence="8" id="KW-0732">Signal</keyword>
<dbReference type="PROSITE" id="PS00138">
    <property type="entry name" value="SUBTILASE_SER"/>
    <property type="match status" value="1"/>
</dbReference>
<evidence type="ECO:0000256" key="3">
    <source>
        <dbReference type="ARBA" id="ARBA00022801"/>
    </source>
</evidence>
<dbReference type="SUPFAM" id="SSF49785">
    <property type="entry name" value="Galactose-binding domain-like"/>
    <property type="match status" value="1"/>
</dbReference>
<dbReference type="InterPro" id="IPR036852">
    <property type="entry name" value="Peptidase_S8/S53_dom_sf"/>
</dbReference>
<dbReference type="SMART" id="SM00089">
    <property type="entry name" value="PKD"/>
    <property type="match status" value="2"/>
</dbReference>
<dbReference type="InterPro" id="IPR035986">
    <property type="entry name" value="PKD_dom_sf"/>
</dbReference>
<dbReference type="InterPro" id="IPR023827">
    <property type="entry name" value="Peptidase_S8_Asp-AS"/>
</dbReference>
<evidence type="ECO:0000256" key="1">
    <source>
        <dbReference type="ARBA" id="ARBA00011073"/>
    </source>
</evidence>